<dbReference type="InterPro" id="IPR049315">
    <property type="entry name" value="GDC-P_N"/>
</dbReference>
<comment type="similarity">
    <text evidence="3 8">Belongs to the GcvP family.</text>
</comment>
<organism evidence="11 12">
    <name type="scientific">Cyanobium gracile UHCC 0139</name>
    <dbReference type="NCBI Taxonomy" id="3110308"/>
    <lineage>
        <taxon>Bacteria</taxon>
        <taxon>Bacillati</taxon>
        <taxon>Cyanobacteriota</taxon>
        <taxon>Cyanophyceae</taxon>
        <taxon>Synechococcales</taxon>
        <taxon>Prochlorococcaceae</taxon>
        <taxon>Cyanobium</taxon>
    </lineage>
</organism>
<dbReference type="GO" id="GO:0004375">
    <property type="term" value="F:glycine dehydrogenase (decarboxylating) activity"/>
    <property type="evidence" value="ECO:0007669"/>
    <property type="project" value="UniProtKB-EC"/>
</dbReference>
<feature type="modified residue" description="N6-(pyridoxal phosphate)lysine" evidence="8">
    <location>
        <position position="720"/>
    </location>
</feature>
<dbReference type="EMBL" id="JAYGHX010000001">
    <property type="protein sequence ID" value="MEA5389852.1"/>
    <property type="molecule type" value="Genomic_DNA"/>
</dbReference>
<dbReference type="InterPro" id="IPR015424">
    <property type="entry name" value="PyrdxlP-dep_Trfase"/>
</dbReference>
<dbReference type="EC" id="1.4.4.2" evidence="8"/>
<dbReference type="PANTHER" id="PTHR11773:SF1">
    <property type="entry name" value="GLYCINE DEHYDROGENASE (DECARBOXYLATING), MITOCHONDRIAL"/>
    <property type="match status" value="1"/>
</dbReference>
<feature type="domain" description="Glycine cleavage system P-protein N-terminal" evidence="9">
    <location>
        <begin position="8"/>
        <end position="444"/>
    </location>
</feature>
<comment type="function">
    <text evidence="2 8">The glycine cleavage system catalyzes the degradation of glycine. The P protein binds the alpha-amino group of glycine through its pyridoxal phosphate cofactor; CO(2) is released and the remaining methylamine moiety is then transferred to the lipoamide cofactor of the H protein.</text>
</comment>
<dbReference type="Proteomes" id="UP001304461">
    <property type="component" value="Unassembled WGS sequence"/>
</dbReference>
<evidence type="ECO:0000256" key="2">
    <source>
        <dbReference type="ARBA" id="ARBA00003788"/>
    </source>
</evidence>
<evidence type="ECO:0000256" key="4">
    <source>
        <dbReference type="ARBA" id="ARBA00011690"/>
    </source>
</evidence>
<evidence type="ECO:0000259" key="10">
    <source>
        <dbReference type="Pfam" id="PF21478"/>
    </source>
</evidence>
<sequence>MSASFLVRHLGPDPEDQQRMLAELGLGSLDQLAAEVVPADILLTPDEAEIGLPLPCPEAQALKELGALASRNQVLRSLIGLGYHGTATPALIQRHVLENPCWYTAYTPYQAEIAQGRLEALLNFQTLVSELTGLPIANASLLDEATAAAEAMAMAAAVTTRHSARRFLVDRAVLPQTLAVLHTRAEPLGIVIETFDAEAATNSPEGALGEDVFGLLLQLPGVEGRLWDPSPLLAAARSGAVISTVAVDPLAQALLAPVGSLGADIAVGSLQRYGVPMGFGGPHAAFFATREDFKRQIPGRLVGQSKDAEGNPALRLALQTREQHIRRDKATSNICTAQVLLAVMASFYAVHHGPDGLEAIARRLPVLRHGLVLALDALGLPADPGPAFDTVVVRTAAAPALRQRAVAAGFNLRCGVRGDDGEAALAISLDELSTPEELAALLTALAPDAAAAAAAQAALRAGLSTLEARPLAELLDGVPLRQRPWLRQEVFHRYRSETELLRYIQRLVSKDLSLVHGMIPLGSCTMKLNAAAELAPVSWPAFAQIHPFAPADQTAGYAALVADLEAWLGAITGFAGVSLQPNAGSQGEYAGLMVIRAWHRSRGEGHRQVCLIPTSAHGTNPASAVMAGMRVVAVACDAQGNIDIADLEAKAATHAADLAALMVTYPSTHGVFETGIRRICQVVHDHGGQVYLDGANLNAQVGLCKPGLYGADVCHLNLHKTFCIPHGGGGPGVGPIGVAAHLVPFLPSHPLAAASAGGAAGQAIGPVSAAPLGSAGILPISWMYIRMMGGSGLRTASQVALLAANLIAERLEPHFPVLYRGRGGRVAHECILDLRPLKRSCGLEVDDLAKRLMDYGFHAPTVSWPVAGTVMVEPTESESLPEIDRFCAAMEGIRREAWAIETGAADPLDNPLKQAPHTLAAVTADHWDRAYSRSEAAFPAGESQRQAKFWPAVARIDNAFGDRNLVCTCPSVEEVAIPELAA</sequence>
<dbReference type="PANTHER" id="PTHR11773">
    <property type="entry name" value="GLYCINE DEHYDROGENASE, DECARBOXYLATING"/>
    <property type="match status" value="1"/>
</dbReference>
<dbReference type="Gene3D" id="3.40.640.10">
    <property type="entry name" value="Type I PLP-dependent aspartate aminotransferase-like (Major domain)"/>
    <property type="match status" value="2"/>
</dbReference>
<evidence type="ECO:0000313" key="11">
    <source>
        <dbReference type="EMBL" id="MEA5389852.1"/>
    </source>
</evidence>
<dbReference type="InterPro" id="IPR020581">
    <property type="entry name" value="GDC_P"/>
</dbReference>
<keyword evidence="6 8" id="KW-0560">Oxidoreductase</keyword>
<protein>
    <recommendedName>
        <fullName evidence="8">Glycine dehydrogenase (decarboxylating)</fullName>
        <ecNumber evidence="8">1.4.4.2</ecNumber>
    </recommendedName>
    <alternativeName>
        <fullName evidence="8">Glycine cleavage system P-protein</fullName>
    </alternativeName>
    <alternativeName>
        <fullName evidence="8">Glycine decarboxylase</fullName>
    </alternativeName>
    <alternativeName>
        <fullName evidence="8">Glycine dehydrogenase (aminomethyl-transferring)</fullName>
    </alternativeName>
</protein>
<dbReference type="NCBIfam" id="TIGR00461">
    <property type="entry name" value="gcvP"/>
    <property type="match status" value="1"/>
</dbReference>
<evidence type="ECO:0000256" key="5">
    <source>
        <dbReference type="ARBA" id="ARBA00022898"/>
    </source>
</evidence>
<comment type="subunit">
    <text evidence="4 8">The glycine cleavage system is composed of four proteins: P, T, L and H.</text>
</comment>
<dbReference type="InterPro" id="IPR003437">
    <property type="entry name" value="GcvP"/>
</dbReference>
<keyword evidence="5 8" id="KW-0663">Pyridoxal phosphate</keyword>
<evidence type="ECO:0000256" key="3">
    <source>
        <dbReference type="ARBA" id="ARBA00010756"/>
    </source>
</evidence>
<comment type="catalytic activity">
    <reaction evidence="7 8">
        <text>N(6)-[(R)-lipoyl]-L-lysyl-[glycine-cleavage complex H protein] + glycine + H(+) = N(6)-[(R)-S(8)-aminomethyldihydrolipoyl]-L-lysyl-[glycine-cleavage complex H protein] + CO2</text>
        <dbReference type="Rhea" id="RHEA:24304"/>
        <dbReference type="Rhea" id="RHEA-COMP:10494"/>
        <dbReference type="Rhea" id="RHEA-COMP:10495"/>
        <dbReference type="ChEBI" id="CHEBI:15378"/>
        <dbReference type="ChEBI" id="CHEBI:16526"/>
        <dbReference type="ChEBI" id="CHEBI:57305"/>
        <dbReference type="ChEBI" id="CHEBI:83099"/>
        <dbReference type="ChEBI" id="CHEBI:83143"/>
        <dbReference type="EC" id="1.4.4.2"/>
    </reaction>
</comment>
<gene>
    <name evidence="8 11" type="primary">gcvP</name>
    <name evidence="11" type="ORF">VB738_01130</name>
</gene>
<dbReference type="InterPro" id="IPR049316">
    <property type="entry name" value="GDC-P_C"/>
</dbReference>
<comment type="caution">
    <text evidence="11">The sequence shown here is derived from an EMBL/GenBank/DDBJ whole genome shotgun (WGS) entry which is preliminary data.</text>
</comment>
<dbReference type="Pfam" id="PF02347">
    <property type="entry name" value="GDC-P"/>
    <property type="match status" value="1"/>
</dbReference>
<evidence type="ECO:0000256" key="7">
    <source>
        <dbReference type="ARBA" id="ARBA00049026"/>
    </source>
</evidence>
<dbReference type="InterPro" id="IPR015422">
    <property type="entry name" value="PyrdxlP-dep_Trfase_small"/>
</dbReference>
<comment type="cofactor">
    <cofactor evidence="1 8">
        <name>pyridoxal 5'-phosphate</name>
        <dbReference type="ChEBI" id="CHEBI:597326"/>
    </cofactor>
</comment>
<evidence type="ECO:0000313" key="12">
    <source>
        <dbReference type="Proteomes" id="UP001304461"/>
    </source>
</evidence>
<dbReference type="InterPro" id="IPR015421">
    <property type="entry name" value="PyrdxlP-dep_Trfase_major"/>
</dbReference>
<evidence type="ECO:0000259" key="9">
    <source>
        <dbReference type="Pfam" id="PF02347"/>
    </source>
</evidence>
<evidence type="ECO:0000256" key="1">
    <source>
        <dbReference type="ARBA" id="ARBA00001933"/>
    </source>
</evidence>
<dbReference type="HAMAP" id="MF_00711">
    <property type="entry name" value="GcvP"/>
    <property type="match status" value="1"/>
</dbReference>
<proteinExistence type="inferred from homology"/>
<evidence type="ECO:0000256" key="6">
    <source>
        <dbReference type="ARBA" id="ARBA00023002"/>
    </source>
</evidence>
<reference evidence="11 12" key="1">
    <citation type="submission" date="2023-12" db="EMBL/GenBank/DDBJ databases">
        <title>Baltic Sea Cyanobacteria.</title>
        <authorList>
            <person name="Delbaje E."/>
            <person name="Fewer D.P."/>
            <person name="Shishido T.K."/>
        </authorList>
    </citation>
    <scope>NUCLEOTIDE SEQUENCE [LARGE SCALE GENOMIC DNA]</scope>
    <source>
        <strain evidence="11 12">UHCC 0139</strain>
    </source>
</reference>
<name>A0ABU5RQ10_9CYAN</name>
<feature type="domain" description="Glycine dehydrogenase C-terminal" evidence="10">
    <location>
        <begin position="796"/>
        <end position="917"/>
    </location>
</feature>
<dbReference type="Pfam" id="PF21478">
    <property type="entry name" value="GcvP2_C"/>
    <property type="match status" value="1"/>
</dbReference>
<keyword evidence="12" id="KW-1185">Reference proteome</keyword>
<dbReference type="Gene3D" id="3.90.1150.10">
    <property type="entry name" value="Aspartate Aminotransferase, domain 1"/>
    <property type="match status" value="2"/>
</dbReference>
<dbReference type="SUPFAM" id="SSF53383">
    <property type="entry name" value="PLP-dependent transferases"/>
    <property type="match status" value="2"/>
</dbReference>
<evidence type="ECO:0000256" key="8">
    <source>
        <dbReference type="HAMAP-Rule" id="MF_00711"/>
    </source>
</evidence>
<accession>A0ABU5RQ10</accession>